<dbReference type="EMBL" id="QXFW01000376">
    <property type="protein sequence ID" value="KAE9014275.1"/>
    <property type="molecule type" value="Genomic_DNA"/>
</dbReference>
<dbReference type="EMBL" id="QXGB01000358">
    <property type="protein sequence ID" value="KAE9217996.1"/>
    <property type="molecule type" value="Genomic_DNA"/>
</dbReference>
<dbReference type="Proteomes" id="UP000460718">
    <property type="component" value="Unassembled WGS sequence"/>
</dbReference>
<dbReference type="EMBL" id="QXGD01000398">
    <property type="protein sequence ID" value="KAE9240817.1"/>
    <property type="molecule type" value="Genomic_DNA"/>
</dbReference>
<reference evidence="12 13" key="1">
    <citation type="submission" date="2018-08" db="EMBL/GenBank/DDBJ databases">
        <title>Genomic investigation of the strawberry pathogen Phytophthora fragariae indicates pathogenicity is determined by transcriptional variation in three key races.</title>
        <authorList>
            <person name="Adams T.M."/>
            <person name="Armitage A.D."/>
            <person name="Sobczyk M.K."/>
            <person name="Bates H.J."/>
            <person name="Dunwell J.M."/>
            <person name="Nellist C.F."/>
            <person name="Harrison R.J."/>
        </authorList>
    </citation>
    <scope>NUCLEOTIDE SEQUENCE [LARGE SCALE GENOMIC DNA]</scope>
    <source>
        <strain evidence="11 14">A4</strain>
        <strain evidence="10 15">BC-1</strain>
        <strain evidence="9 19">BC-23</strain>
        <strain evidence="8 13">NOV-27</strain>
        <strain evidence="7 16">NOV-5</strain>
        <strain evidence="5 17">NOV-71</strain>
        <strain evidence="3 12">NOV-9</strain>
        <strain evidence="6 20">ONT-3</strain>
        <strain evidence="4 18">SCRP245</strain>
    </source>
</reference>
<dbReference type="Proteomes" id="UP000437068">
    <property type="component" value="Unassembled WGS sequence"/>
</dbReference>
<evidence type="ECO:0000313" key="8">
    <source>
        <dbReference type="EMBL" id="KAE9217996.1"/>
    </source>
</evidence>
<comment type="caution">
    <text evidence="3">The sequence shown here is derived from an EMBL/GenBank/DDBJ whole genome shotgun (WGS) entry which is preliminary data.</text>
</comment>
<evidence type="ECO:0000256" key="1">
    <source>
        <dbReference type="SAM" id="Coils"/>
    </source>
</evidence>
<dbReference type="EMBL" id="QXFZ01000372">
    <property type="protein sequence ID" value="KAE9119034.1"/>
    <property type="molecule type" value="Genomic_DNA"/>
</dbReference>
<evidence type="ECO:0000313" key="12">
    <source>
        <dbReference type="Proteomes" id="UP000429523"/>
    </source>
</evidence>
<evidence type="ECO:0000313" key="17">
    <source>
        <dbReference type="Proteomes" id="UP000441208"/>
    </source>
</evidence>
<dbReference type="Proteomes" id="UP000476176">
    <property type="component" value="Unassembled WGS sequence"/>
</dbReference>
<keyword evidence="13" id="KW-1185">Reference proteome</keyword>
<dbReference type="EMBL" id="QXGC01000328">
    <property type="protein sequence ID" value="KAE9240362.1"/>
    <property type="molecule type" value="Genomic_DNA"/>
</dbReference>
<evidence type="ECO:0000313" key="14">
    <source>
        <dbReference type="Proteomes" id="UP000437068"/>
    </source>
</evidence>
<dbReference type="EMBL" id="QXGF01000394">
    <property type="protein sequence ID" value="KAE8940910.1"/>
    <property type="molecule type" value="Genomic_DNA"/>
</dbReference>
<evidence type="ECO:0000313" key="4">
    <source>
        <dbReference type="EMBL" id="KAE9014275.1"/>
    </source>
</evidence>
<evidence type="ECO:0000313" key="6">
    <source>
        <dbReference type="EMBL" id="KAE9119476.1"/>
    </source>
</evidence>
<evidence type="ECO:0000313" key="16">
    <source>
        <dbReference type="Proteomes" id="UP000440732"/>
    </source>
</evidence>
<proteinExistence type="predicted"/>
<evidence type="ECO:0000313" key="10">
    <source>
        <dbReference type="EMBL" id="KAE9240817.1"/>
    </source>
</evidence>
<evidence type="ECO:0000313" key="7">
    <source>
        <dbReference type="EMBL" id="KAE9146713.1"/>
    </source>
</evidence>
<dbReference type="EMBL" id="QXFX01000343">
    <property type="protein sequence ID" value="KAE9119476.1"/>
    <property type="molecule type" value="Genomic_DNA"/>
</dbReference>
<accession>A0A6A3FAP3</accession>
<keyword evidence="1" id="KW-0175">Coiled coil</keyword>
<dbReference type="Proteomes" id="UP000488956">
    <property type="component" value="Unassembled WGS sequence"/>
</dbReference>
<organism evidence="3 12">
    <name type="scientific">Phytophthora fragariae</name>
    <dbReference type="NCBI Taxonomy" id="53985"/>
    <lineage>
        <taxon>Eukaryota</taxon>
        <taxon>Sar</taxon>
        <taxon>Stramenopiles</taxon>
        <taxon>Oomycota</taxon>
        <taxon>Peronosporomycetes</taxon>
        <taxon>Peronosporales</taxon>
        <taxon>Peronosporaceae</taxon>
        <taxon>Phytophthora</taxon>
    </lineage>
</organism>
<evidence type="ECO:0000256" key="2">
    <source>
        <dbReference type="SAM" id="MobiDB-lite"/>
    </source>
</evidence>
<evidence type="ECO:0000313" key="13">
    <source>
        <dbReference type="Proteomes" id="UP000433483"/>
    </source>
</evidence>
<evidence type="ECO:0000313" key="20">
    <source>
        <dbReference type="Proteomes" id="UP000488956"/>
    </source>
</evidence>
<evidence type="ECO:0000313" key="3">
    <source>
        <dbReference type="EMBL" id="KAE8940910.1"/>
    </source>
</evidence>
<dbReference type="EMBL" id="QXGA01000391">
    <property type="protein sequence ID" value="KAE9146713.1"/>
    <property type="molecule type" value="Genomic_DNA"/>
</dbReference>
<evidence type="ECO:0000313" key="11">
    <source>
        <dbReference type="EMBL" id="KAE9315868.1"/>
    </source>
</evidence>
<evidence type="ECO:0000313" key="9">
    <source>
        <dbReference type="EMBL" id="KAE9240362.1"/>
    </source>
</evidence>
<feature type="compositionally biased region" description="Basic and acidic residues" evidence="2">
    <location>
        <begin position="490"/>
        <end position="518"/>
    </location>
</feature>
<feature type="region of interest" description="Disordered" evidence="2">
    <location>
        <begin position="490"/>
        <end position="543"/>
    </location>
</feature>
<dbReference type="EMBL" id="QXGE01000327">
    <property type="protein sequence ID" value="KAE9315868.1"/>
    <property type="molecule type" value="Genomic_DNA"/>
</dbReference>
<dbReference type="Proteomes" id="UP000441208">
    <property type="component" value="Unassembled WGS sequence"/>
</dbReference>
<evidence type="ECO:0000313" key="15">
    <source>
        <dbReference type="Proteomes" id="UP000440367"/>
    </source>
</evidence>
<evidence type="ECO:0000313" key="19">
    <source>
        <dbReference type="Proteomes" id="UP000476176"/>
    </source>
</evidence>
<dbReference type="Proteomes" id="UP000440367">
    <property type="component" value="Unassembled WGS sequence"/>
</dbReference>
<evidence type="ECO:0000313" key="5">
    <source>
        <dbReference type="EMBL" id="KAE9119034.1"/>
    </source>
</evidence>
<gene>
    <name evidence="11" type="ORF">PF001_g7586</name>
    <name evidence="10" type="ORF">PF002_g9585</name>
    <name evidence="9" type="ORF">PF004_g7530</name>
    <name evidence="8" type="ORF">PF005_g8457</name>
    <name evidence="7" type="ORF">PF006_g8558</name>
    <name evidence="5" type="ORF">PF007_g8713</name>
    <name evidence="3" type="ORF">PF009_g9291</name>
    <name evidence="6" type="ORF">PF010_g7862</name>
    <name evidence="4" type="ORF">PF011_g8148</name>
</gene>
<dbReference type="Proteomes" id="UP000433483">
    <property type="component" value="Unassembled WGS sequence"/>
</dbReference>
<feature type="coiled-coil region" evidence="1">
    <location>
        <begin position="72"/>
        <end position="106"/>
    </location>
</feature>
<evidence type="ECO:0000313" key="18">
    <source>
        <dbReference type="Proteomes" id="UP000460718"/>
    </source>
</evidence>
<sequence>MATPVELSELERGDGAWENIQEVLRFGFRGLWRAFAGVDTRVTELEKAVVARKNESERQQQHLEAIAQTLNAISEQLRVDQEEEANQRHEERLQHLERQLHDHIVKDRSIAEDETVVSKNSIGKVERRLGLLEEEMGHIVSAIDLKADAQAVQTQGNTLQEAIRQRCRKEAFEQEVTALHERLKQQQQELGTQISTSISNFKSAYDTLLRSELETWSLKTQDNVCHSMQNALDQDSKHQTEVLKGIDLQIKLCCEAIEAQQKRVDEFQVEVEKQVRATIAADREDVARQCSEAHGRIDYQFRTQEESLERIRSEQQELHEEIVATGNKKYEQTATDIAAAIENFDRRVFDREHQELEKMQNRFTEELQLSIANALKSLEPAKDREQRKLRQHQHIVGRKMAELDQMMQLIGRQLIQNTSQLQVVRNEQLVHNFQLDLENEDTGYDDDDLVLQYDNIVENTLPNFPQAPAYPAPQQIDQAEAACSIETIGVEHKDPSELRTRRSQHQELQEQLDKKLRDYSQVLGSGQRQAQEDEETPTQPPKK</sequence>
<dbReference type="AlphaFoldDB" id="A0A6A3FAP3"/>
<name>A0A6A3FAP3_9STRA</name>
<dbReference type="Proteomes" id="UP000440732">
    <property type="component" value="Unassembled WGS sequence"/>
</dbReference>
<dbReference type="Proteomes" id="UP000429523">
    <property type="component" value="Unassembled WGS sequence"/>
</dbReference>
<dbReference type="OrthoDB" id="119014at2759"/>
<protein>
    <submittedName>
        <fullName evidence="3">Uncharacterized protein</fullName>
    </submittedName>
</protein>